<dbReference type="Pfam" id="PF14846">
    <property type="entry name" value="DUF4485"/>
    <property type="match status" value="1"/>
</dbReference>
<evidence type="ECO:0000259" key="3">
    <source>
        <dbReference type="Pfam" id="PF14846"/>
    </source>
</evidence>
<dbReference type="PANTHER" id="PTHR18871">
    <property type="entry name" value="CENTROSOMAL PROTEIN OF 112 KDA"/>
    <property type="match status" value="1"/>
</dbReference>
<feature type="non-terminal residue" evidence="4">
    <location>
        <position position="1"/>
    </location>
</feature>
<feature type="domain" description="DUF4485" evidence="3">
    <location>
        <begin position="14"/>
        <end position="99"/>
    </location>
</feature>
<protein>
    <submittedName>
        <fullName evidence="4">CE112 protein</fullName>
    </submittedName>
</protein>
<keyword evidence="1" id="KW-0175">Coiled coil</keyword>
<name>A0A7K4Z4L4_BUCAB</name>
<dbReference type="PANTHER" id="PTHR18871:SF2">
    <property type="entry name" value="CENTROSOMAL PROTEIN OF 112 KDA"/>
    <property type="match status" value="1"/>
</dbReference>
<evidence type="ECO:0000256" key="1">
    <source>
        <dbReference type="SAM" id="Coils"/>
    </source>
</evidence>
<dbReference type="AlphaFoldDB" id="A0A7K4Z4L4"/>
<gene>
    <name evidence="4" type="primary">Cep112</name>
    <name evidence="4" type="ORF">BUCABY_R00070</name>
</gene>
<organism evidence="4 5">
    <name type="scientific">Bucorvus abyssinicus</name>
    <name type="common">Northern ground-hornbill</name>
    <name type="synonym">Abyssinian ground-hornbill</name>
    <dbReference type="NCBI Taxonomy" id="153643"/>
    <lineage>
        <taxon>Eukaryota</taxon>
        <taxon>Metazoa</taxon>
        <taxon>Chordata</taxon>
        <taxon>Craniata</taxon>
        <taxon>Vertebrata</taxon>
        <taxon>Euteleostomi</taxon>
        <taxon>Archelosauria</taxon>
        <taxon>Archosauria</taxon>
        <taxon>Dinosauria</taxon>
        <taxon>Saurischia</taxon>
        <taxon>Theropoda</taxon>
        <taxon>Coelurosauria</taxon>
        <taxon>Aves</taxon>
        <taxon>Neognathae</taxon>
        <taxon>Neoaves</taxon>
        <taxon>Telluraves</taxon>
        <taxon>Coraciimorphae</taxon>
        <taxon>Bucerotiformes</taxon>
        <taxon>Bucorvidae</taxon>
        <taxon>Bucorvus</taxon>
    </lineage>
</organism>
<feature type="coiled-coil region" evidence="1">
    <location>
        <begin position="784"/>
        <end position="890"/>
    </location>
</feature>
<feature type="region of interest" description="Disordered" evidence="2">
    <location>
        <begin position="518"/>
        <end position="544"/>
    </location>
</feature>
<feature type="region of interest" description="Disordered" evidence="2">
    <location>
        <begin position="165"/>
        <end position="201"/>
    </location>
</feature>
<comment type="caution">
    <text evidence="4">The sequence shown here is derived from an EMBL/GenBank/DDBJ whole genome shotgun (WGS) entry which is preliminary data.</text>
</comment>
<evidence type="ECO:0000313" key="5">
    <source>
        <dbReference type="Proteomes" id="UP000551127"/>
    </source>
</evidence>
<dbReference type="InterPro" id="IPR027831">
    <property type="entry name" value="DUF4485"/>
</dbReference>
<keyword evidence="5" id="KW-1185">Reference proteome</keyword>
<accession>A0A7K4Z4L4</accession>
<proteinExistence type="predicted"/>
<sequence>SLKMNGEEAIWEKLDTEFDHWVVDMKPHVLKLQQRSERQRCALWIKKLCEPSGAGTGTEGRKNRNLYAKLLLHMLKRGVLEGPFAHKPEPGLLKPFPSYMLIYFDEPNSARVQSGSPDCLPDWVMGELGNGESKHEESWKLSSKEDSSLATPLTYGERFKYSEKPALRSHSMSPPHRTDEANLATPLSDHRRKKPSSLDDSDLEARLNSWNLGLENPRYLREKPMPVSLMTPRIDLGKSSSLRDELALFRTHERELDMKMKIAEGKFHEEKLKLQQKHDSDVQKILDRKNDEIEVLKSLHKTKQSEAEETIRKLERKVQTLIRESQVVRQAKEKQIVELKKMCEQSNDSLNNEWEKRLHNAVAEMEKEKFNIRKKHTEDMHELLEDTNARLSKMEEEYLEQIKSTNQTVKNLEARVQQLTVEAENSNLQHQNLVQEKTEAEQRCQVMCLELRELKARHSSLQKDKDHIAQEYEKNIQQLQSKYDVDMSFLKQEHALSAAKASDAIEELQHSVSLLKQQLEDSEHQRQQQLRDQEHKLQQDKHGYEKQIQGIRNDLDKERGDAQKKIRKLEEALKEKEEQLTRVTEVQRLQAQQADAALEEFKRQVELNSEKVYAEMKQQMEKVEADLSRSKSLREKQSKEFSWQLETLKQRYEQQIVELKLEHEQEKTHLFQQHNAEKDCLVRDHEREIEKLEKQLRAAMAEHESKTQECRMQDAQVICDMENQIHKLREELLQVNAQRKQQLLELRHQWEEEKQKAARDHETALSKLKVETEKMTLDLKKIHTAETEKALDRANSRLKQSEKEYSQKLAKSSQIIAELETTISSLTEENSRQQLAAEQRLQEVVQNLEDKKQQLITDYDRAIKALQDEVEGYRSQVQAVEKKLQRRELETHEQIMQIRQDYETKLKGLMPASSRQQLEDTIISLKSQVN</sequence>
<dbReference type="OrthoDB" id="78101at2759"/>
<evidence type="ECO:0000313" key="4">
    <source>
        <dbReference type="EMBL" id="NWR66325.1"/>
    </source>
</evidence>
<dbReference type="Proteomes" id="UP000551127">
    <property type="component" value="Unassembled WGS sequence"/>
</dbReference>
<dbReference type="InterPro" id="IPR055310">
    <property type="entry name" value="CEP112"/>
</dbReference>
<feature type="non-terminal residue" evidence="4">
    <location>
        <position position="930"/>
    </location>
</feature>
<reference evidence="4 5" key="1">
    <citation type="submission" date="2019-09" db="EMBL/GenBank/DDBJ databases">
        <title>Bird 10,000 Genomes (B10K) Project - Family phase.</title>
        <authorList>
            <person name="Zhang G."/>
        </authorList>
    </citation>
    <scope>NUCLEOTIDE SEQUENCE [LARGE SCALE GENOMIC DNA]</scope>
    <source>
        <strain evidence="4">B10K-DU-012-80</strain>
    </source>
</reference>
<dbReference type="EMBL" id="VYZL01005334">
    <property type="protein sequence ID" value="NWR66325.1"/>
    <property type="molecule type" value="Genomic_DNA"/>
</dbReference>
<evidence type="ECO:0000256" key="2">
    <source>
        <dbReference type="SAM" id="MobiDB-lite"/>
    </source>
</evidence>